<dbReference type="Pfam" id="PF00697">
    <property type="entry name" value="PRAI"/>
    <property type="match status" value="1"/>
</dbReference>
<proteinExistence type="inferred from homology"/>
<comment type="similarity">
    <text evidence="9">Belongs to the TrpF family.</text>
</comment>
<dbReference type="CDD" id="cd00405">
    <property type="entry name" value="PRAI"/>
    <property type="match status" value="1"/>
</dbReference>
<dbReference type="InterPro" id="IPR044643">
    <property type="entry name" value="TrpF_fam"/>
</dbReference>
<keyword evidence="6 9" id="KW-0822">Tryptophan biosynthesis</keyword>
<comment type="catalytic activity">
    <reaction evidence="1 9">
        <text>N-(5-phospho-beta-D-ribosyl)anthranilate = 1-(2-carboxyphenylamino)-1-deoxy-D-ribulose 5-phosphate</text>
        <dbReference type="Rhea" id="RHEA:21540"/>
        <dbReference type="ChEBI" id="CHEBI:18277"/>
        <dbReference type="ChEBI" id="CHEBI:58613"/>
        <dbReference type="EC" id="5.3.1.24"/>
    </reaction>
</comment>
<name>A0ABT7LMD1_9BURK</name>
<accession>A0ABT7LMD1</accession>
<dbReference type="RefSeq" id="WP_285984096.1">
    <property type="nucleotide sequence ID" value="NZ_JASVDS010000006.1"/>
</dbReference>
<reference evidence="11 12" key="1">
    <citation type="submission" date="2023-06" db="EMBL/GenBank/DDBJ databases">
        <title>Pelomonas sp. APW6 16S ribosomal RNA gene genome sequencing and assembly.</title>
        <authorList>
            <person name="Woo H."/>
        </authorList>
    </citation>
    <scope>NUCLEOTIDE SEQUENCE [LARGE SCALE GENOMIC DNA]</scope>
    <source>
        <strain evidence="11 12">APW6</strain>
    </source>
</reference>
<evidence type="ECO:0000256" key="2">
    <source>
        <dbReference type="ARBA" id="ARBA00004664"/>
    </source>
</evidence>
<dbReference type="NCBIfam" id="NF002299">
    <property type="entry name" value="PRK01222.1-6"/>
    <property type="match status" value="1"/>
</dbReference>
<dbReference type="Gene3D" id="3.20.20.70">
    <property type="entry name" value="Aldolase class I"/>
    <property type="match status" value="1"/>
</dbReference>
<dbReference type="HAMAP" id="MF_00135">
    <property type="entry name" value="PRAI"/>
    <property type="match status" value="1"/>
</dbReference>
<dbReference type="PANTHER" id="PTHR42894:SF1">
    <property type="entry name" value="N-(5'-PHOSPHORIBOSYL)ANTHRANILATE ISOMERASE"/>
    <property type="match status" value="1"/>
</dbReference>
<evidence type="ECO:0000256" key="9">
    <source>
        <dbReference type="HAMAP-Rule" id="MF_00135"/>
    </source>
</evidence>
<protein>
    <recommendedName>
        <fullName evidence="4 9">N-(5'-phosphoribosyl)anthranilate isomerase</fullName>
        <shortName evidence="9">PRAI</shortName>
        <ecNumber evidence="3 9">5.3.1.24</ecNumber>
    </recommendedName>
</protein>
<evidence type="ECO:0000313" key="12">
    <source>
        <dbReference type="Proteomes" id="UP001238603"/>
    </source>
</evidence>
<dbReference type="PANTHER" id="PTHR42894">
    <property type="entry name" value="N-(5'-PHOSPHORIBOSYL)ANTHRANILATE ISOMERASE"/>
    <property type="match status" value="1"/>
</dbReference>
<keyword evidence="12" id="KW-1185">Reference proteome</keyword>
<evidence type="ECO:0000256" key="5">
    <source>
        <dbReference type="ARBA" id="ARBA00022605"/>
    </source>
</evidence>
<evidence type="ECO:0000256" key="7">
    <source>
        <dbReference type="ARBA" id="ARBA00023141"/>
    </source>
</evidence>
<evidence type="ECO:0000256" key="4">
    <source>
        <dbReference type="ARBA" id="ARBA00022272"/>
    </source>
</evidence>
<evidence type="ECO:0000313" key="11">
    <source>
        <dbReference type="EMBL" id="MDL5034021.1"/>
    </source>
</evidence>
<dbReference type="GO" id="GO:0004640">
    <property type="term" value="F:phosphoribosylanthranilate isomerase activity"/>
    <property type="evidence" value="ECO:0007669"/>
    <property type="project" value="UniProtKB-EC"/>
</dbReference>
<keyword evidence="7 9" id="KW-0057">Aromatic amino acid biosynthesis</keyword>
<keyword evidence="5 9" id="KW-0028">Amino-acid biosynthesis</keyword>
<keyword evidence="8 9" id="KW-0413">Isomerase</keyword>
<dbReference type="InterPro" id="IPR001240">
    <property type="entry name" value="PRAI_dom"/>
</dbReference>
<sequence>MLIWDCRSARPPWTGCPDPSDTRQPRSAAMTRTRIKICGLTREQDVDFAVQAGADAIGFVLYEKSPRYVSPLRAAELARRLPPFVTPVGLFVNADDALLAEALAALPNLLLQFHGDETPPQCERHARPYIRAARMSPGFDLLDFAQQFSSAQAMLVDAHVEGYGGGGKVFDWSLLPRNVPSPVVLSGGLHAGNVIEGILRVRPWAVDVSSGVEEAKGLKNPLLMRQFCEAVREADARLEDAG</sequence>
<dbReference type="NCBIfam" id="NF002298">
    <property type="entry name" value="PRK01222.1-4"/>
    <property type="match status" value="1"/>
</dbReference>
<comment type="pathway">
    <text evidence="2 9">Amino-acid biosynthesis; L-tryptophan biosynthesis; L-tryptophan from chorismate: step 3/5.</text>
</comment>
<feature type="domain" description="N-(5'phosphoribosyl) anthranilate isomerase (PRAI)" evidence="10">
    <location>
        <begin position="35"/>
        <end position="229"/>
    </location>
</feature>
<gene>
    <name evidence="9" type="primary">trpF</name>
    <name evidence="11" type="ORF">QRD43_19130</name>
</gene>
<evidence type="ECO:0000256" key="1">
    <source>
        <dbReference type="ARBA" id="ARBA00001164"/>
    </source>
</evidence>
<evidence type="ECO:0000259" key="10">
    <source>
        <dbReference type="Pfam" id="PF00697"/>
    </source>
</evidence>
<dbReference type="SUPFAM" id="SSF51366">
    <property type="entry name" value="Ribulose-phoshate binding barrel"/>
    <property type="match status" value="1"/>
</dbReference>
<dbReference type="Proteomes" id="UP001238603">
    <property type="component" value="Unassembled WGS sequence"/>
</dbReference>
<comment type="caution">
    <text evidence="11">The sequence shown here is derived from an EMBL/GenBank/DDBJ whole genome shotgun (WGS) entry which is preliminary data.</text>
</comment>
<evidence type="ECO:0000256" key="8">
    <source>
        <dbReference type="ARBA" id="ARBA00023235"/>
    </source>
</evidence>
<dbReference type="InterPro" id="IPR011060">
    <property type="entry name" value="RibuloseP-bd_barrel"/>
</dbReference>
<dbReference type="EMBL" id="JASVDS010000006">
    <property type="protein sequence ID" value="MDL5034021.1"/>
    <property type="molecule type" value="Genomic_DNA"/>
</dbReference>
<dbReference type="EC" id="5.3.1.24" evidence="3 9"/>
<organism evidence="11 12">
    <name type="scientific">Roseateles subflavus</name>
    <dbReference type="NCBI Taxonomy" id="3053353"/>
    <lineage>
        <taxon>Bacteria</taxon>
        <taxon>Pseudomonadati</taxon>
        <taxon>Pseudomonadota</taxon>
        <taxon>Betaproteobacteria</taxon>
        <taxon>Burkholderiales</taxon>
        <taxon>Sphaerotilaceae</taxon>
        <taxon>Roseateles</taxon>
    </lineage>
</organism>
<evidence type="ECO:0000256" key="6">
    <source>
        <dbReference type="ARBA" id="ARBA00022822"/>
    </source>
</evidence>
<evidence type="ECO:0000256" key="3">
    <source>
        <dbReference type="ARBA" id="ARBA00012572"/>
    </source>
</evidence>
<dbReference type="InterPro" id="IPR013785">
    <property type="entry name" value="Aldolase_TIM"/>
</dbReference>